<organism evidence="7 8">
    <name type="scientific">Halorientalis brevis</name>
    <dbReference type="NCBI Taxonomy" id="1126241"/>
    <lineage>
        <taxon>Archaea</taxon>
        <taxon>Methanobacteriati</taxon>
        <taxon>Methanobacteriota</taxon>
        <taxon>Stenosarchaea group</taxon>
        <taxon>Halobacteria</taxon>
        <taxon>Halobacteriales</taxon>
        <taxon>Haloarculaceae</taxon>
        <taxon>Halorientalis</taxon>
    </lineage>
</organism>
<reference evidence="7 8" key="1">
    <citation type="journal article" date="2019" name="Int. J. Syst. Evol. Microbiol.">
        <title>The Global Catalogue of Microorganisms (GCM) 10K type strain sequencing project: providing services to taxonomists for standard genome sequencing and annotation.</title>
        <authorList>
            <consortium name="The Broad Institute Genomics Platform"/>
            <consortium name="The Broad Institute Genome Sequencing Center for Infectious Disease"/>
            <person name="Wu L."/>
            <person name="Ma J."/>
        </authorList>
    </citation>
    <scope>NUCLEOTIDE SEQUENCE [LARGE SCALE GENOMIC DNA]</scope>
    <source>
        <strain evidence="7 8">CGMCC 1.12125</strain>
    </source>
</reference>
<evidence type="ECO:0000256" key="2">
    <source>
        <dbReference type="ARBA" id="ARBA00023186"/>
    </source>
</evidence>
<dbReference type="InterPro" id="IPR000740">
    <property type="entry name" value="GrpE"/>
</dbReference>
<dbReference type="EMBL" id="JBHUDJ010000003">
    <property type="protein sequence ID" value="MFD1587103.1"/>
    <property type="molecule type" value="Genomic_DNA"/>
</dbReference>
<name>A0ABD6CBC1_9EURY</name>
<dbReference type="Proteomes" id="UP001597119">
    <property type="component" value="Unassembled WGS sequence"/>
</dbReference>
<protein>
    <recommendedName>
        <fullName evidence="3 4">Protein GrpE</fullName>
    </recommendedName>
    <alternativeName>
        <fullName evidence="3">HSP-70 cofactor</fullName>
    </alternativeName>
</protein>
<evidence type="ECO:0000256" key="3">
    <source>
        <dbReference type="HAMAP-Rule" id="MF_01151"/>
    </source>
</evidence>
<dbReference type="RefSeq" id="WP_247375173.1">
    <property type="nucleotide sequence ID" value="NZ_JALLGV010000001.1"/>
</dbReference>
<dbReference type="PANTHER" id="PTHR21237">
    <property type="entry name" value="GRPE PROTEIN"/>
    <property type="match status" value="1"/>
</dbReference>
<dbReference type="Pfam" id="PF01025">
    <property type="entry name" value="GrpE"/>
    <property type="match status" value="1"/>
</dbReference>
<comment type="caution">
    <text evidence="7">The sequence shown here is derived from an EMBL/GenBank/DDBJ whole genome shotgun (WGS) entry which is preliminary data.</text>
</comment>
<evidence type="ECO:0000256" key="4">
    <source>
        <dbReference type="RuleBase" id="RU000639"/>
    </source>
</evidence>
<keyword evidence="2 3" id="KW-0143">Chaperone</keyword>
<feature type="region of interest" description="Disordered" evidence="6">
    <location>
        <begin position="1"/>
        <end position="59"/>
    </location>
</feature>
<feature type="region of interest" description="Disordered" evidence="6">
    <location>
        <begin position="94"/>
        <end position="138"/>
    </location>
</feature>
<dbReference type="PRINTS" id="PR00773">
    <property type="entry name" value="GRPEPROTEIN"/>
</dbReference>
<sequence>MSEPDASETADDQTEPDDDGTANDEQSAAEASSGDADALDDILDDADVPEDASLDEIADADAAADADLIERIQDTDAEQLATEITALRTKVASLEQQLDTTEQEKDDLESRLKRTQADFQNYKKRMKKRREEEKQRATEDLVERLVEVRDNLVRALDQDENADIRDGIETTLRQFDEELERENVAEIKPEPGEEVDPQRHEVLLRVESDHPEGTIDEVHRPGYEMAEKVIRTAQVTVSDGPGSDG</sequence>
<feature type="compositionally biased region" description="Basic and acidic residues" evidence="6">
    <location>
        <begin position="129"/>
        <end position="138"/>
    </location>
</feature>
<comment type="function">
    <text evidence="3 4">Participates actively in the response to hyperosmotic and heat shock by preventing the aggregation of stress-denatured proteins, in association with DnaK and GrpE. It is the nucleotide exchange factor for DnaK and may function as a thermosensor. Unfolded proteins bind initially to DnaJ; upon interaction with the DnaJ-bound protein, DnaK hydrolyzes its bound ATP, resulting in the formation of a stable complex. GrpE releases ADP from DnaK; ATP binding to DnaK triggers the release of the substrate protein, thus completing the reaction cycle. Several rounds of ATP-dependent interactions between DnaJ, DnaK and GrpE are required for fully efficient folding.</text>
</comment>
<feature type="compositionally biased region" description="Low complexity" evidence="6">
    <location>
        <begin position="24"/>
        <end position="36"/>
    </location>
</feature>
<keyword evidence="3" id="KW-0963">Cytoplasm</keyword>
<dbReference type="CDD" id="cd00446">
    <property type="entry name" value="GrpE"/>
    <property type="match status" value="1"/>
</dbReference>
<evidence type="ECO:0000256" key="5">
    <source>
        <dbReference type="RuleBase" id="RU004478"/>
    </source>
</evidence>
<evidence type="ECO:0000256" key="1">
    <source>
        <dbReference type="ARBA" id="ARBA00009054"/>
    </source>
</evidence>
<comment type="subcellular location">
    <subcellularLocation>
        <location evidence="3">Cytoplasm</location>
    </subcellularLocation>
</comment>
<evidence type="ECO:0000313" key="8">
    <source>
        <dbReference type="Proteomes" id="UP001597119"/>
    </source>
</evidence>
<dbReference type="HAMAP" id="MF_01151">
    <property type="entry name" value="GrpE"/>
    <property type="match status" value="1"/>
</dbReference>
<dbReference type="PANTHER" id="PTHR21237:SF23">
    <property type="entry name" value="GRPE PROTEIN HOMOLOG, MITOCHONDRIAL"/>
    <property type="match status" value="1"/>
</dbReference>
<dbReference type="AlphaFoldDB" id="A0ABD6CBC1"/>
<proteinExistence type="inferred from homology"/>
<dbReference type="InterPro" id="IPR009012">
    <property type="entry name" value="GrpE_head"/>
</dbReference>
<gene>
    <name evidence="3" type="primary">grpE</name>
    <name evidence="7" type="ORF">ACFR9U_08905</name>
</gene>
<dbReference type="PROSITE" id="PS01071">
    <property type="entry name" value="GRPE"/>
    <property type="match status" value="1"/>
</dbReference>
<comment type="subunit">
    <text evidence="3">Homodimer.</text>
</comment>
<dbReference type="GO" id="GO:0005737">
    <property type="term" value="C:cytoplasm"/>
    <property type="evidence" value="ECO:0007669"/>
    <property type="project" value="UniProtKB-SubCell"/>
</dbReference>
<evidence type="ECO:0000256" key="6">
    <source>
        <dbReference type="SAM" id="MobiDB-lite"/>
    </source>
</evidence>
<keyword evidence="8" id="KW-1185">Reference proteome</keyword>
<feature type="compositionally biased region" description="Acidic residues" evidence="6">
    <location>
        <begin position="37"/>
        <end position="59"/>
    </location>
</feature>
<feature type="compositionally biased region" description="Acidic residues" evidence="6">
    <location>
        <begin position="1"/>
        <end position="22"/>
    </location>
</feature>
<keyword evidence="3 4" id="KW-0346">Stress response</keyword>
<dbReference type="Gene3D" id="3.90.20.20">
    <property type="match status" value="1"/>
</dbReference>
<dbReference type="Gene3D" id="2.30.22.10">
    <property type="entry name" value="Head domain of nucleotide exchange factor GrpE"/>
    <property type="match status" value="1"/>
</dbReference>
<dbReference type="InterPro" id="IPR013805">
    <property type="entry name" value="GrpE_CC"/>
</dbReference>
<dbReference type="SUPFAM" id="SSF51064">
    <property type="entry name" value="Head domain of nucleotide exchange factor GrpE"/>
    <property type="match status" value="1"/>
</dbReference>
<comment type="similarity">
    <text evidence="1 3 5">Belongs to the GrpE family.</text>
</comment>
<dbReference type="SUPFAM" id="SSF58014">
    <property type="entry name" value="Coiled-coil domain of nucleotide exchange factor GrpE"/>
    <property type="match status" value="1"/>
</dbReference>
<accession>A0ABD6CBC1</accession>
<evidence type="ECO:0000313" key="7">
    <source>
        <dbReference type="EMBL" id="MFD1587103.1"/>
    </source>
</evidence>